<proteinExistence type="predicted"/>
<keyword evidence="1" id="KW-0418">Kinase</keyword>
<dbReference type="RefSeq" id="WP_123280953.1">
    <property type="nucleotide sequence ID" value="NZ_DALZAR010000001.1"/>
</dbReference>
<reference evidence="2" key="1">
    <citation type="submission" date="2018-11" db="EMBL/GenBank/DDBJ databases">
        <title>Proposal to divide the Flavobacteriaceae and reorganize its genera based on Amino Acid Identity values calculated from whole genome sequences.</title>
        <authorList>
            <person name="Nicholson A.C."/>
            <person name="Gulvik C.A."/>
            <person name="Whitney A.M."/>
            <person name="Humrighouse B.W."/>
            <person name="Bell M."/>
            <person name="Holmes B."/>
            <person name="Steigerwalt A."/>
            <person name="Villarma A."/>
            <person name="Sheth M."/>
            <person name="Batra D."/>
            <person name="Pryor J."/>
            <person name="Bernardet J.-F."/>
            <person name="Hugo C."/>
            <person name="Kampfer P."/>
            <person name="Newman J."/>
            <person name="Mcquiston J."/>
        </authorList>
    </citation>
    <scope>NUCLEOTIDE SEQUENCE [LARGE SCALE GENOMIC DNA]</scope>
    <source>
        <strain evidence="2">DSM 22165</strain>
    </source>
</reference>
<gene>
    <name evidence="1" type="ORF">EGH73_05105</name>
</gene>
<comment type="caution">
    <text evidence="1">The sequence shown here is derived from an EMBL/GenBank/DDBJ whole genome shotgun (WGS) entry which is preliminary data.</text>
</comment>
<protein>
    <submittedName>
        <fullName evidence="1">Sensor histidine kinase</fullName>
    </submittedName>
</protein>
<dbReference type="AlphaFoldDB" id="A0A3N0X9Q3"/>
<evidence type="ECO:0000313" key="2">
    <source>
        <dbReference type="Proteomes" id="UP000267623"/>
    </source>
</evidence>
<dbReference type="Proteomes" id="UP000267623">
    <property type="component" value="Unassembled WGS sequence"/>
</dbReference>
<evidence type="ECO:0000313" key="1">
    <source>
        <dbReference type="EMBL" id="ROI14124.1"/>
    </source>
</evidence>
<dbReference type="EMBL" id="RJTU01000034">
    <property type="protein sequence ID" value="ROI14124.1"/>
    <property type="molecule type" value="Genomic_DNA"/>
</dbReference>
<accession>A0A3N0X9Q3</accession>
<keyword evidence="1" id="KW-0808">Transferase</keyword>
<name>A0A3N0X9Q3_9FLAO</name>
<organism evidence="1 2">
    <name type="scientific">Epilithonimonas hominis</name>
    <dbReference type="NCBI Taxonomy" id="420404"/>
    <lineage>
        <taxon>Bacteria</taxon>
        <taxon>Pseudomonadati</taxon>
        <taxon>Bacteroidota</taxon>
        <taxon>Flavobacteriia</taxon>
        <taxon>Flavobacteriales</taxon>
        <taxon>Weeksellaceae</taxon>
        <taxon>Chryseobacterium group</taxon>
        <taxon>Epilithonimonas</taxon>
    </lineage>
</organism>
<sequence>MEKIFTIDNEGKVRTWLFGIITLEEFELFQAYDLENARKRCDVSGIDISIIKEGNKIKFSVQDFGKGI</sequence>
<dbReference type="GO" id="GO:0016301">
    <property type="term" value="F:kinase activity"/>
    <property type="evidence" value="ECO:0007669"/>
    <property type="project" value="UniProtKB-KW"/>
</dbReference>